<reference evidence="4" key="2">
    <citation type="journal article" date="2021" name="PeerJ">
        <title>Extensive microbial diversity within the chicken gut microbiome revealed by metagenomics and culture.</title>
        <authorList>
            <person name="Gilroy R."/>
            <person name="Ravi A."/>
            <person name="Getino M."/>
            <person name="Pursley I."/>
            <person name="Horton D.L."/>
            <person name="Alikhan N.F."/>
            <person name="Baker D."/>
            <person name="Gharbi K."/>
            <person name="Hall N."/>
            <person name="Watson M."/>
            <person name="Adriaenssens E.M."/>
            <person name="Foster-Nyarko E."/>
            <person name="Jarju S."/>
            <person name="Secka A."/>
            <person name="Antonio M."/>
            <person name="Oren A."/>
            <person name="Chaudhuri R.R."/>
            <person name="La Ragione R."/>
            <person name="Hildebrand F."/>
            <person name="Pallen M.J."/>
        </authorList>
    </citation>
    <scope>NUCLEOTIDE SEQUENCE</scope>
    <source>
        <strain evidence="4">G3-4614</strain>
    </source>
</reference>
<protein>
    <recommendedName>
        <fullName evidence="3">Cytokinin riboside 5'-monophosphate phosphoribohydrolase</fullName>
        <ecNumber evidence="3">3.2.2.n1</ecNumber>
    </recommendedName>
</protein>
<dbReference type="GO" id="GO:0008714">
    <property type="term" value="F:AMP nucleosidase activity"/>
    <property type="evidence" value="ECO:0007669"/>
    <property type="project" value="UniProtKB-EC"/>
</dbReference>
<organism evidence="4 5">
    <name type="scientific">Candidatus Caccoplasma merdipullorum</name>
    <dbReference type="NCBI Taxonomy" id="2840718"/>
    <lineage>
        <taxon>Bacteria</taxon>
        <taxon>Pseudomonadati</taxon>
        <taxon>Bacteroidota</taxon>
        <taxon>Bacteroidia</taxon>
        <taxon>Bacteroidales</taxon>
        <taxon>Bacteroidaceae</taxon>
        <taxon>Bacteroidaceae incertae sedis</taxon>
        <taxon>Candidatus Caccoplasma</taxon>
    </lineage>
</organism>
<evidence type="ECO:0000256" key="1">
    <source>
        <dbReference type="ARBA" id="ARBA00000274"/>
    </source>
</evidence>
<dbReference type="InterPro" id="IPR005269">
    <property type="entry name" value="LOG"/>
</dbReference>
<dbReference type="PANTHER" id="PTHR31223">
    <property type="entry name" value="LOG FAMILY PROTEIN YJL055W"/>
    <property type="match status" value="1"/>
</dbReference>
<keyword evidence="3" id="KW-0203">Cytokinin biosynthesis</keyword>
<dbReference type="AlphaFoldDB" id="A0A9D9H7V1"/>
<evidence type="ECO:0000313" key="5">
    <source>
        <dbReference type="Proteomes" id="UP000823636"/>
    </source>
</evidence>
<evidence type="ECO:0000256" key="2">
    <source>
        <dbReference type="ARBA" id="ARBA00006763"/>
    </source>
</evidence>
<name>A0A9D9H7V1_9BACT</name>
<comment type="caution">
    <text evidence="4">The sequence shown here is derived from an EMBL/GenBank/DDBJ whole genome shotgun (WGS) entry which is preliminary data.</text>
</comment>
<dbReference type="EC" id="3.2.2.n1" evidence="3"/>
<dbReference type="InterPro" id="IPR031100">
    <property type="entry name" value="LOG_fam"/>
</dbReference>
<dbReference type="GO" id="GO:0005829">
    <property type="term" value="C:cytosol"/>
    <property type="evidence" value="ECO:0007669"/>
    <property type="project" value="TreeGrafter"/>
</dbReference>
<dbReference type="SUPFAM" id="SSF102405">
    <property type="entry name" value="MCP/YpsA-like"/>
    <property type="match status" value="1"/>
</dbReference>
<reference evidence="4" key="1">
    <citation type="submission" date="2020-10" db="EMBL/GenBank/DDBJ databases">
        <authorList>
            <person name="Gilroy R."/>
        </authorList>
    </citation>
    <scope>NUCLEOTIDE SEQUENCE</scope>
    <source>
        <strain evidence="4">G3-4614</strain>
    </source>
</reference>
<keyword evidence="3" id="KW-0378">Hydrolase</keyword>
<dbReference type="Pfam" id="PF03641">
    <property type="entry name" value="Lysine_decarbox"/>
    <property type="match status" value="1"/>
</dbReference>
<dbReference type="PANTHER" id="PTHR31223:SF70">
    <property type="entry name" value="LOG FAMILY PROTEIN YJL055W"/>
    <property type="match status" value="1"/>
</dbReference>
<comment type="catalytic activity">
    <reaction evidence="1">
        <text>AMP + H2O = D-ribose 5-phosphate + adenine</text>
        <dbReference type="Rhea" id="RHEA:20129"/>
        <dbReference type="ChEBI" id="CHEBI:15377"/>
        <dbReference type="ChEBI" id="CHEBI:16708"/>
        <dbReference type="ChEBI" id="CHEBI:78346"/>
        <dbReference type="ChEBI" id="CHEBI:456215"/>
        <dbReference type="EC" id="3.2.2.4"/>
    </reaction>
</comment>
<dbReference type="Proteomes" id="UP000823636">
    <property type="component" value="Unassembled WGS sequence"/>
</dbReference>
<gene>
    <name evidence="4" type="ORF">IAC54_05725</name>
</gene>
<sequence length="180" mass="20102">MIKNIGVFCSSYDNIGNGFFEEGVKLGEWIGKTGRRLVYGGASRGLMECIARSVKENGGYVTGVLPSSLKETGVASRFPDETITVGSLYERKERLIELSDIMIAMPGGFGTLDEAFTAIASRRLGYHDKEVVFCNTGGIYDDLNLLFEKMMKQRFAPDSYLNYYRVLPSVELCIEYLENK</sequence>
<accession>A0A9D9H7V1</accession>
<dbReference type="GO" id="GO:0009691">
    <property type="term" value="P:cytokinin biosynthetic process"/>
    <property type="evidence" value="ECO:0007669"/>
    <property type="project" value="UniProtKB-UniRule"/>
</dbReference>
<evidence type="ECO:0000256" key="3">
    <source>
        <dbReference type="RuleBase" id="RU363015"/>
    </source>
</evidence>
<proteinExistence type="inferred from homology"/>
<dbReference type="Gene3D" id="3.40.50.450">
    <property type="match status" value="1"/>
</dbReference>
<dbReference type="EMBL" id="JADIMW010000063">
    <property type="protein sequence ID" value="MBO8438382.1"/>
    <property type="molecule type" value="Genomic_DNA"/>
</dbReference>
<dbReference type="NCBIfam" id="TIGR00730">
    <property type="entry name" value="Rossman fold protein, TIGR00730 family"/>
    <property type="match status" value="1"/>
</dbReference>
<evidence type="ECO:0000313" key="4">
    <source>
        <dbReference type="EMBL" id="MBO8438382.1"/>
    </source>
</evidence>
<comment type="similarity">
    <text evidence="2 3">Belongs to the LOG family.</text>
</comment>